<dbReference type="EMBL" id="AANOAG010000009">
    <property type="protein sequence ID" value="EDP7181297.1"/>
    <property type="molecule type" value="Genomic_DNA"/>
</dbReference>
<dbReference type="EMBL" id="AACCII010000012">
    <property type="protein sequence ID" value="EAJ9719524.1"/>
    <property type="molecule type" value="Genomic_DNA"/>
</dbReference>
<evidence type="ECO:0000313" key="8">
    <source>
        <dbReference type="Proteomes" id="UP000335162"/>
    </source>
</evidence>
<dbReference type="EMBL" id="AACHYE010000015">
    <property type="protein sequence ID" value="EAK6413827.1"/>
    <property type="molecule type" value="Genomic_DNA"/>
</dbReference>
<dbReference type="EMBL" id="AACJKW010000011">
    <property type="protein sequence ID" value="EAK8193966.1"/>
    <property type="molecule type" value="Genomic_DNA"/>
</dbReference>
<comment type="caution">
    <text evidence="2">The sequence shown here is derived from an EMBL/GenBank/DDBJ whole genome shotgun (WGS) entry which is preliminary data.</text>
</comment>
<dbReference type="PROSITE" id="PS51257">
    <property type="entry name" value="PROKAR_LIPOPROTEIN"/>
    <property type="match status" value="1"/>
</dbReference>
<evidence type="ECO:0000313" key="7">
    <source>
        <dbReference type="EMBL" id="EDP7181297.1"/>
    </source>
</evidence>
<evidence type="ECO:0000313" key="11">
    <source>
        <dbReference type="Proteomes" id="UP000392616"/>
    </source>
</evidence>
<dbReference type="Proteomes" id="UP000335162">
    <property type="component" value="Unassembled WGS sequence"/>
</dbReference>
<evidence type="ECO:0000256" key="1">
    <source>
        <dbReference type="SAM" id="SignalP"/>
    </source>
</evidence>
<accession>A0A2U0QPF4</accession>
<protein>
    <submittedName>
        <fullName evidence="2">Lipoprotein</fullName>
    </submittedName>
</protein>
<keyword evidence="2" id="KW-0449">Lipoprotein</keyword>
<dbReference type="Proteomes" id="UP000349590">
    <property type="component" value="Unassembled WGS sequence"/>
</dbReference>
<sequence>MSMKKIILFLLCVGFAFACSEHSHTDFKDLNKTEYNSQLKDKI</sequence>
<dbReference type="Proteomes" id="UP000392616">
    <property type="component" value="Unassembled WGS sequence"/>
</dbReference>
<reference evidence="5 10" key="2">
    <citation type="submission" date="2019-04" db="EMBL/GenBank/DDBJ databases">
        <authorList>
            <person name="Ashton P.M."/>
            <person name="Dallman T."/>
            <person name="Nair S."/>
            <person name="De Pinna E."/>
            <person name="Peters T."/>
            <person name="Grant K."/>
        </authorList>
    </citation>
    <scope>NUCLEOTIDE SEQUENCE [LARGE SCALE GENOMIC DNA]</scope>
    <source>
        <strain evidence="5 10">OXC2299</strain>
    </source>
</reference>
<feature type="chain" id="PRO_5044386127" evidence="1">
    <location>
        <begin position="19"/>
        <end position="43"/>
    </location>
</feature>
<evidence type="ECO:0000313" key="10">
    <source>
        <dbReference type="Proteomes" id="UP000358933"/>
    </source>
</evidence>
<organism evidence="2 9">
    <name type="scientific">Campylobacter jejuni</name>
    <dbReference type="NCBI Taxonomy" id="197"/>
    <lineage>
        <taxon>Bacteria</taxon>
        <taxon>Pseudomonadati</taxon>
        <taxon>Campylobacterota</taxon>
        <taxon>Epsilonproteobacteria</taxon>
        <taxon>Campylobacterales</taxon>
        <taxon>Campylobacteraceae</taxon>
        <taxon>Campylobacter</taxon>
    </lineage>
</organism>
<keyword evidence="1" id="KW-0732">Signal</keyword>
<evidence type="ECO:0000313" key="6">
    <source>
        <dbReference type="EMBL" id="EAL3734884.1"/>
    </source>
</evidence>
<dbReference type="EMBL" id="AACFWJ010000008">
    <property type="protein sequence ID" value="EAK3959647.1"/>
    <property type="molecule type" value="Genomic_DNA"/>
</dbReference>
<evidence type="ECO:0000313" key="12">
    <source>
        <dbReference type="Proteomes" id="UP000410873"/>
    </source>
</evidence>
<name>A0A2U0QPF4_CAMJU</name>
<dbReference type="Proteomes" id="UP000466051">
    <property type="component" value="Unassembled WGS sequence"/>
</dbReference>
<reference evidence="2 9" key="3">
    <citation type="submission" date="2019-04" db="EMBL/GenBank/DDBJ databases">
        <authorList>
            <consortium name="PulseNet: The National Subtyping Network for Foodborne Disease Surveillance"/>
            <person name="Tarr C.L."/>
            <person name="Trees E."/>
            <person name="Katz L.S."/>
            <person name="Carleton-Romer H.A."/>
            <person name="Stroika S."/>
            <person name="Kucerova Z."/>
            <person name="Roache K.F."/>
            <person name="Sabol A.L."/>
            <person name="Besser J."/>
            <person name="Gerner-Smidt P."/>
        </authorList>
    </citation>
    <scope>NUCLEOTIDE SEQUENCE [LARGE SCALE GENOMIC DNA]</scope>
    <source>
        <strain evidence="3 12">PNUSAC003589</strain>
        <strain evidence="2 9">PNUSAC009041</strain>
        <strain evidence="7 13">PNUSAC013726</strain>
    </source>
</reference>
<proteinExistence type="predicted"/>
<dbReference type="EMBL" id="AACNRY010000004">
    <property type="protein sequence ID" value="EAL3734884.1"/>
    <property type="molecule type" value="Genomic_DNA"/>
</dbReference>
<gene>
    <name evidence="4" type="ORF">B7A03_07400</name>
    <name evidence="6" type="ORF">BFD99_02690</name>
    <name evidence="3" type="ORF">C1418_07455</name>
    <name evidence="5" type="ORF">E7N58_07380</name>
    <name evidence="2" type="ORF">E8P16_08830</name>
    <name evidence="7" type="ORF">GNO00_06980</name>
</gene>
<evidence type="ECO:0000313" key="5">
    <source>
        <dbReference type="EMBL" id="EAK8193966.1"/>
    </source>
</evidence>
<evidence type="ECO:0000313" key="3">
    <source>
        <dbReference type="EMBL" id="EAK3959647.1"/>
    </source>
</evidence>
<evidence type="ECO:0000313" key="4">
    <source>
        <dbReference type="EMBL" id="EAK6413827.1"/>
    </source>
</evidence>
<reference evidence="8 11" key="1">
    <citation type="submission" date="2018-05" db="EMBL/GenBank/DDBJ databases">
        <authorList>
            <consortium name="NARMS: The National Antimicrobial Resistance Monitoring System"/>
        </authorList>
    </citation>
    <scope>NUCLEOTIDE SEQUENCE [LARGE SCALE GENOMIC DNA]</scope>
    <source>
        <strain evidence="4 11">CVM N62988</strain>
        <strain evidence="6 8">FSIS1607212</strain>
    </source>
</reference>
<evidence type="ECO:0000313" key="9">
    <source>
        <dbReference type="Proteomes" id="UP000349590"/>
    </source>
</evidence>
<dbReference type="Proteomes" id="UP000410873">
    <property type="component" value="Unassembled WGS sequence"/>
</dbReference>
<dbReference type="RefSeq" id="WP_002859376.1">
    <property type="nucleotide sequence ID" value="NZ_AACERE020000010.1"/>
</dbReference>
<evidence type="ECO:0000313" key="13">
    <source>
        <dbReference type="Proteomes" id="UP000466051"/>
    </source>
</evidence>
<evidence type="ECO:0000313" key="2">
    <source>
        <dbReference type="EMBL" id="EAJ9719524.1"/>
    </source>
</evidence>
<dbReference type="AlphaFoldDB" id="A0A2U0QPF4"/>
<dbReference type="Proteomes" id="UP000358933">
    <property type="component" value="Unassembled WGS sequence"/>
</dbReference>
<feature type="signal peptide" evidence="1">
    <location>
        <begin position="1"/>
        <end position="18"/>
    </location>
</feature>